<evidence type="ECO:0000259" key="3">
    <source>
        <dbReference type="PROSITE" id="PS50977"/>
    </source>
</evidence>
<sequence>MTAEPTKRSDVTRAAILAAARERFARDGYDRATVRAIAADAGIDPSMVIRYFGSKDKLFSLAAEFDLQLPDFAEIPDTDLGTALITFALHRWEADDTLPALLRAAVTNEGAAEKMRSIFSGQVVPMLLTRGIPPADAIPRAGLIGTQLLGLALCRYVLRVPPVVAMPADELIAWLGPTIQRYLTGRPQS</sequence>
<dbReference type="PRINTS" id="PR00455">
    <property type="entry name" value="HTHTETR"/>
</dbReference>
<dbReference type="PROSITE" id="PS50977">
    <property type="entry name" value="HTH_TETR_2"/>
    <property type="match status" value="1"/>
</dbReference>
<keyword evidence="1 2" id="KW-0238">DNA-binding</keyword>
<dbReference type="GO" id="GO:0003700">
    <property type="term" value="F:DNA-binding transcription factor activity"/>
    <property type="evidence" value="ECO:0007669"/>
    <property type="project" value="TreeGrafter"/>
</dbReference>
<organism evidence="4 5">
    <name type="scientific">Nocardia huaxiensis</name>
    <dbReference type="NCBI Taxonomy" id="2755382"/>
    <lineage>
        <taxon>Bacteria</taxon>
        <taxon>Bacillati</taxon>
        <taxon>Actinomycetota</taxon>
        <taxon>Actinomycetes</taxon>
        <taxon>Mycobacteriales</taxon>
        <taxon>Nocardiaceae</taxon>
        <taxon>Nocardia</taxon>
    </lineage>
</organism>
<dbReference type="Proteomes" id="UP000515512">
    <property type="component" value="Chromosome"/>
</dbReference>
<dbReference type="PANTHER" id="PTHR30055:SF235">
    <property type="entry name" value="TRANSCRIPTIONAL REGULATORY PROTEIN"/>
    <property type="match status" value="1"/>
</dbReference>
<dbReference type="EMBL" id="CP059399">
    <property type="protein sequence ID" value="QLY29465.1"/>
    <property type="molecule type" value="Genomic_DNA"/>
</dbReference>
<name>A0A7D6ZMY1_9NOCA</name>
<dbReference type="KEGG" id="nhu:H0264_30045"/>
<dbReference type="AlphaFoldDB" id="A0A7D6ZMY1"/>
<accession>A0A7D6ZMY1</accession>
<dbReference type="InterPro" id="IPR001647">
    <property type="entry name" value="HTH_TetR"/>
</dbReference>
<gene>
    <name evidence="4" type="ORF">H0264_30045</name>
</gene>
<protein>
    <submittedName>
        <fullName evidence="4">TetR/AcrR family transcriptional regulator</fullName>
    </submittedName>
</protein>
<dbReference type="InterPro" id="IPR009057">
    <property type="entry name" value="Homeodomain-like_sf"/>
</dbReference>
<evidence type="ECO:0000256" key="1">
    <source>
        <dbReference type="ARBA" id="ARBA00023125"/>
    </source>
</evidence>
<proteinExistence type="predicted"/>
<reference evidence="4 5" key="1">
    <citation type="submission" date="2020-07" db="EMBL/GenBank/DDBJ databases">
        <authorList>
            <person name="Zhuang K."/>
            <person name="Ran Y."/>
        </authorList>
    </citation>
    <scope>NUCLEOTIDE SEQUENCE [LARGE SCALE GENOMIC DNA]</scope>
    <source>
        <strain evidence="4 5">WCH-YHL-001</strain>
    </source>
</reference>
<dbReference type="InterPro" id="IPR036271">
    <property type="entry name" value="Tet_transcr_reg_TetR-rel_C_sf"/>
</dbReference>
<evidence type="ECO:0000313" key="5">
    <source>
        <dbReference type="Proteomes" id="UP000515512"/>
    </source>
</evidence>
<dbReference type="PANTHER" id="PTHR30055">
    <property type="entry name" value="HTH-TYPE TRANSCRIPTIONAL REGULATOR RUTR"/>
    <property type="match status" value="1"/>
</dbReference>
<dbReference type="InterPro" id="IPR050109">
    <property type="entry name" value="HTH-type_TetR-like_transc_reg"/>
</dbReference>
<evidence type="ECO:0000313" key="4">
    <source>
        <dbReference type="EMBL" id="QLY29465.1"/>
    </source>
</evidence>
<dbReference type="RefSeq" id="WP_181580669.1">
    <property type="nucleotide sequence ID" value="NZ_CP059399.1"/>
</dbReference>
<dbReference type="SUPFAM" id="SSF46689">
    <property type="entry name" value="Homeodomain-like"/>
    <property type="match status" value="1"/>
</dbReference>
<feature type="DNA-binding region" description="H-T-H motif" evidence="2">
    <location>
        <begin position="33"/>
        <end position="52"/>
    </location>
</feature>
<dbReference type="InterPro" id="IPR041678">
    <property type="entry name" value="TetR_C_16"/>
</dbReference>
<dbReference type="Pfam" id="PF00440">
    <property type="entry name" value="TetR_N"/>
    <property type="match status" value="1"/>
</dbReference>
<dbReference type="GO" id="GO:0000976">
    <property type="term" value="F:transcription cis-regulatory region binding"/>
    <property type="evidence" value="ECO:0007669"/>
    <property type="project" value="TreeGrafter"/>
</dbReference>
<dbReference type="Pfam" id="PF17920">
    <property type="entry name" value="TetR_C_16"/>
    <property type="match status" value="1"/>
</dbReference>
<dbReference type="Gene3D" id="1.10.10.60">
    <property type="entry name" value="Homeodomain-like"/>
    <property type="match status" value="1"/>
</dbReference>
<dbReference type="Gene3D" id="1.10.357.10">
    <property type="entry name" value="Tetracycline Repressor, domain 2"/>
    <property type="match status" value="1"/>
</dbReference>
<evidence type="ECO:0000256" key="2">
    <source>
        <dbReference type="PROSITE-ProRule" id="PRU00335"/>
    </source>
</evidence>
<dbReference type="SUPFAM" id="SSF48498">
    <property type="entry name" value="Tetracyclin repressor-like, C-terminal domain"/>
    <property type="match status" value="1"/>
</dbReference>
<keyword evidence="5" id="KW-1185">Reference proteome</keyword>
<feature type="domain" description="HTH tetR-type" evidence="3">
    <location>
        <begin position="10"/>
        <end position="70"/>
    </location>
</feature>